<keyword evidence="5" id="KW-1185">Reference proteome</keyword>
<dbReference type="GO" id="GO:0005829">
    <property type="term" value="C:cytosol"/>
    <property type="evidence" value="ECO:0007669"/>
    <property type="project" value="TreeGrafter"/>
</dbReference>
<keyword evidence="2" id="KW-0560">Oxidoreductase</keyword>
<accession>A0A937K307</accession>
<dbReference type="PANTHER" id="PTHR10204:SF34">
    <property type="entry name" value="NAD(P)H DEHYDROGENASE [QUINONE] 1 ISOFORM 1"/>
    <property type="match status" value="1"/>
</dbReference>
<dbReference type="RefSeq" id="WP_202246709.1">
    <property type="nucleotide sequence ID" value="NZ_JAESIY010000019.1"/>
</dbReference>
<feature type="domain" description="Flavodoxin-like fold" evidence="3">
    <location>
        <begin position="2"/>
        <end position="186"/>
    </location>
</feature>
<organism evidence="4 5">
    <name type="scientific">Fulvivirga sediminis</name>
    <dbReference type="NCBI Taxonomy" id="2803949"/>
    <lineage>
        <taxon>Bacteria</taxon>
        <taxon>Pseudomonadati</taxon>
        <taxon>Bacteroidota</taxon>
        <taxon>Cytophagia</taxon>
        <taxon>Cytophagales</taxon>
        <taxon>Fulvivirgaceae</taxon>
        <taxon>Fulvivirga</taxon>
    </lineage>
</organism>
<dbReference type="InterPro" id="IPR029039">
    <property type="entry name" value="Flavoprotein-like_sf"/>
</dbReference>
<proteinExistence type="inferred from homology"/>
<reference evidence="4" key="1">
    <citation type="submission" date="2021-01" db="EMBL/GenBank/DDBJ databases">
        <title>Fulvivirga kasyanovii gen. nov., sp nov., a novel member of the phylum Bacteroidetes isolated from seawater in a mussel farm.</title>
        <authorList>
            <person name="Zhao L.-H."/>
            <person name="Wang Z.-J."/>
        </authorList>
    </citation>
    <scope>NUCLEOTIDE SEQUENCE</scope>
    <source>
        <strain evidence="4">2943</strain>
    </source>
</reference>
<dbReference type="InterPro" id="IPR003680">
    <property type="entry name" value="Flavodoxin_fold"/>
</dbReference>
<comment type="similarity">
    <text evidence="1">Belongs to the NAD(P)H dehydrogenase (quinone) family.</text>
</comment>
<evidence type="ECO:0000313" key="4">
    <source>
        <dbReference type="EMBL" id="MBL3658915.1"/>
    </source>
</evidence>
<protein>
    <submittedName>
        <fullName evidence="4">NAD(P)H-dependent oxidoreductase</fullName>
    </submittedName>
</protein>
<dbReference type="AlphaFoldDB" id="A0A937K307"/>
<dbReference type="Gene3D" id="3.40.50.360">
    <property type="match status" value="1"/>
</dbReference>
<comment type="caution">
    <text evidence="4">The sequence shown here is derived from an EMBL/GenBank/DDBJ whole genome shotgun (WGS) entry which is preliminary data.</text>
</comment>
<dbReference type="Proteomes" id="UP000659388">
    <property type="component" value="Unassembled WGS sequence"/>
</dbReference>
<gene>
    <name evidence="4" type="ORF">JL102_22405</name>
</gene>
<dbReference type="InterPro" id="IPR051545">
    <property type="entry name" value="NAD(P)H_dehydrogenase_qn"/>
</dbReference>
<name>A0A937K307_9BACT</name>
<evidence type="ECO:0000256" key="2">
    <source>
        <dbReference type="ARBA" id="ARBA00023002"/>
    </source>
</evidence>
<dbReference type="Pfam" id="PF02525">
    <property type="entry name" value="Flavodoxin_2"/>
    <property type="match status" value="1"/>
</dbReference>
<dbReference type="SUPFAM" id="SSF52218">
    <property type="entry name" value="Flavoproteins"/>
    <property type="match status" value="1"/>
</dbReference>
<dbReference type="PANTHER" id="PTHR10204">
    <property type="entry name" value="NAD P H OXIDOREDUCTASE-RELATED"/>
    <property type="match status" value="1"/>
</dbReference>
<evidence type="ECO:0000256" key="1">
    <source>
        <dbReference type="ARBA" id="ARBA00006252"/>
    </source>
</evidence>
<evidence type="ECO:0000259" key="3">
    <source>
        <dbReference type="Pfam" id="PF02525"/>
    </source>
</evidence>
<dbReference type="EMBL" id="JAESIY010000019">
    <property type="protein sequence ID" value="MBL3658915.1"/>
    <property type="molecule type" value="Genomic_DNA"/>
</dbReference>
<evidence type="ECO:0000313" key="5">
    <source>
        <dbReference type="Proteomes" id="UP000659388"/>
    </source>
</evidence>
<sequence>MKKILIINGHPDAESFNFALSKAYAIGAKEAGAEVKVLNIGALNFNPNLQYGYRKRMDLEPDLVSAIEDIHWADHLVWVFPVWWSGYPAIMKGFIDRTFLPGITYENVAGKPLPKKLLKGKTGHMIITSDTPAWYDYLYMKRPTINQFKKGVLQFCGVGPVKVTRFSVVKGSSSEQRAKWVKQVAEHGQKLR</sequence>
<dbReference type="GO" id="GO:0003955">
    <property type="term" value="F:NAD(P)H dehydrogenase (quinone) activity"/>
    <property type="evidence" value="ECO:0007669"/>
    <property type="project" value="TreeGrafter"/>
</dbReference>